<keyword evidence="2" id="KW-0378">Hydrolase</keyword>
<sequence length="357" mass="39968">MTDDISSPAKLKEILSGFKFVSPVKRPPRSPKPIVKQDPDTSPVLNLVAQKEIEPASLLNTPSTPRKRKFKQELDIGSPRSAKKSKRGYAPPEQYAHLNLLQDHLQEHLDIMFCGVKYAMTLCIITYQIHVDTNSPGCMSAEVGHHFASPTNHFWKCLHRSGLTDRLLAPSEDLTLPEAYNLGLTNLVDRPSAEQAELSKQDMISGVPILLNKIRRFRPCIVTFVGKGIWEIFIKESPKLVQTVEPATLSSGFDAPLPDVNKSSSKLTSKSKGKAKRKTKTTFEWGIQPFKVLHEDSDQVKQTLFFVMPSTSGRVVSHQLNDKIVLFTALRERLMEVKNASLQTSDMSIILAPPYKQ</sequence>
<name>A0AAW0GHD0_9APHY</name>
<comment type="caution">
    <text evidence="6">The sequence shown here is derived from an EMBL/GenBank/DDBJ whole genome shotgun (WGS) entry which is preliminary data.</text>
</comment>
<dbReference type="InterPro" id="IPR005122">
    <property type="entry name" value="Uracil-DNA_glycosylase-like"/>
</dbReference>
<gene>
    <name evidence="6" type="ORF">QCA50_004431</name>
</gene>
<dbReference type="AlphaFoldDB" id="A0AAW0GHD0"/>
<evidence type="ECO:0000256" key="1">
    <source>
        <dbReference type="ARBA" id="ARBA00022763"/>
    </source>
</evidence>
<dbReference type="Pfam" id="PF03167">
    <property type="entry name" value="UDG"/>
    <property type="match status" value="1"/>
</dbReference>
<dbReference type="PANTHER" id="PTHR12159">
    <property type="entry name" value="G/T AND G/U MISMATCH-SPECIFIC DNA GLYCOSYLASE"/>
    <property type="match status" value="1"/>
</dbReference>
<dbReference type="Proteomes" id="UP001385951">
    <property type="component" value="Unassembled WGS sequence"/>
</dbReference>
<evidence type="ECO:0000256" key="2">
    <source>
        <dbReference type="ARBA" id="ARBA00022801"/>
    </source>
</evidence>
<accession>A0AAW0GHD0</accession>
<dbReference type="InterPro" id="IPR015637">
    <property type="entry name" value="MUG/TDG"/>
</dbReference>
<dbReference type="PANTHER" id="PTHR12159:SF9">
    <property type="entry name" value="G_T MISMATCH-SPECIFIC THYMINE DNA GLYCOSYLASE"/>
    <property type="match status" value="1"/>
</dbReference>
<dbReference type="GO" id="GO:0004844">
    <property type="term" value="F:uracil DNA N-glycosylase activity"/>
    <property type="evidence" value="ECO:0007669"/>
    <property type="project" value="TreeGrafter"/>
</dbReference>
<dbReference type="GO" id="GO:0008263">
    <property type="term" value="F:pyrimidine-specific mismatch base pair DNA N-glycosylase activity"/>
    <property type="evidence" value="ECO:0007669"/>
    <property type="project" value="TreeGrafter"/>
</dbReference>
<dbReference type="InterPro" id="IPR036895">
    <property type="entry name" value="Uracil-DNA_glycosylase-like_sf"/>
</dbReference>
<evidence type="ECO:0000259" key="5">
    <source>
        <dbReference type="Pfam" id="PF03167"/>
    </source>
</evidence>
<dbReference type="Gene3D" id="3.40.470.10">
    <property type="entry name" value="Uracil-DNA glycosylase-like domain"/>
    <property type="match status" value="1"/>
</dbReference>
<evidence type="ECO:0000256" key="3">
    <source>
        <dbReference type="ARBA" id="ARBA00023204"/>
    </source>
</evidence>
<proteinExistence type="predicted"/>
<feature type="region of interest" description="Disordered" evidence="4">
    <location>
        <begin position="56"/>
        <end position="89"/>
    </location>
</feature>
<dbReference type="CDD" id="cd10028">
    <property type="entry name" value="UDG-F2_TDG_MUG"/>
    <property type="match status" value="1"/>
</dbReference>
<dbReference type="GO" id="GO:0006285">
    <property type="term" value="P:base-excision repair, AP site formation"/>
    <property type="evidence" value="ECO:0007669"/>
    <property type="project" value="InterPro"/>
</dbReference>
<dbReference type="EMBL" id="JASBNA010000004">
    <property type="protein sequence ID" value="KAK7692798.1"/>
    <property type="molecule type" value="Genomic_DNA"/>
</dbReference>
<feature type="region of interest" description="Disordered" evidence="4">
    <location>
        <begin position="22"/>
        <end position="41"/>
    </location>
</feature>
<reference evidence="6 7" key="1">
    <citation type="submission" date="2022-09" db="EMBL/GenBank/DDBJ databases">
        <authorList>
            <person name="Palmer J.M."/>
        </authorList>
    </citation>
    <scope>NUCLEOTIDE SEQUENCE [LARGE SCALE GENOMIC DNA]</scope>
    <source>
        <strain evidence="6 7">DSM 7382</strain>
    </source>
</reference>
<evidence type="ECO:0000256" key="4">
    <source>
        <dbReference type="SAM" id="MobiDB-lite"/>
    </source>
</evidence>
<organism evidence="6 7">
    <name type="scientific">Cerrena zonata</name>
    <dbReference type="NCBI Taxonomy" id="2478898"/>
    <lineage>
        <taxon>Eukaryota</taxon>
        <taxon>Fungi</taxon>
        <taxon>Dikarya</taxon>
        <taxon>Basidiomycota</taxon>
        <taxon>Agaricomycotina</taxon>
        <taxon>Agaricomycetes</taxon>
        <taxon>Polyporales</taxon>
        <taxon>Cerrenaceae</taxon>
        <taxon>Cerrena</taxon>
    </lineage>
</organism>
<keyword evidence="7" id="KW-1185">Reference proteome</keyword>
<keyword evidence="3" id="KW-0234">DNA repair</keyword>
<feature type="domain" description="Uracil-DNA glycosylase-like" evidence="5">
    <location>
        <begin position="135"/>
        <end position="318"/>
    </location>
</feature>
<keyword evidence="1" id="KW-0227">DNA damage</keyword>
<dbReference type="SUPFAM" id="SSF52141">
    <property type="entry name" value="Uracil-DNA glycosylase-like"/>
    <property type="match status" value="1"/>
</dbReference>
<evidence type="ECO:0000313" key="7">
    <source>
        <dbReference type="Proteomes" id="UP001385951"/>
    </source>
</evidence>
<evidence type="ECO:0000313" key="6">
    <source>
        <dbReference type="EMBL" id="KAK7692798.1"/>
    </source>
</evidence>
<protein>
    <recommendedName>
        <fullName evidence="5">Uracil-DNA glycosylase-like domain-containing protein</fullName>
    </recommendedName>
</protein>